<keyword evidence="3" id="KW-1185">Reference proteome</keyword>
<evidence type="ECO:0000313" key="2">
    <source>
        <dbReference type="EMBL" id="KAA0147610.1"/>
    </source>
</evidence>
<name>A0A5A8C6B5_CAFRO</name>
<feature type="compositionally biased region" description="Acidic residues" evidence="1">
    <location>
        <begin position="326"/>
        <end position="336"/>
    </location>
</feature>
<gene>
    <name evidence="2" type="ORF">FNF29_07257</name>
</gene>
<dbReference type="Proteomes" id="UP000323011">
    <property type="component" value="Unassembled WGS sequence"/>
</dbReference>
<feature type="region of interest" description="Disordered" evidence="1">
    <location>
        <begin position="105"/>
        <end position="129"/>
    </location>
</feature>
<organism evidence="2 3">
    <name type="scientific">Cafeteria roenbergensis</name>
    <name type="common">Marine flagellate</name>
    <dbReference type="NCBI Taxonomy" id="33653"/>
    <lineage>
        <taxon>Eukaryota</taxon>
        <taxon>Sar</taxon>
        <taxon>Stramenopiles</taxon>
        <taxon>Bigyra</taxon>
        <taxon>Opalozoa</taxon>
        <taxon>Bicosoecida</taxon>
        <taxon>Cafeteriaceae</taxon>
        <taxon>Cafeteria</taxon>
    </lineage>
</organism>
<reference evidence="2 3" key="1">
    <citation type="submission" date="2019-07" db="EMBL/GenBank/DDBJ databases">
        <title>Genomes of Cafeteria roenbergensis.</title>
        <authorList>
            <person name="Fischer M.G."/>
            <person name="Hackl T."/>
            <person name="Roman M."/>
        </authorList>
    </citation>
    <scope>NUCLEOTIDE SEQUENCE [LARGE SCALE GENOMIC DNA]</scope>
    <source>
        <strain evidence="2 3">BVI</strain>
    </source>
</reference>
<proteinExistence type="predicted"/>
<feature type="region of interest" description="Disordered" evidence="1">
    <location>
        <begin position="388"/>
        <end position="418"/>
    </location>
</feature>
<feature type="compositionally biased region" description="Low complexity" evidence="1">
    <location>
        <begin position="573"/>
        <end position="587"/>
    </location>
</feature>
<dbReference type="AlphaFoldDB" id="A0A5A8C6B5"/>
<feature type="compositionally biased region" description="Basic and acidic residues" evidence="1">
    <location>
        <begin position="113"/>
        <end position="129"/>
    </location>
</feature>
<feature type="region of interest" description="Disordered" evidence="1">
    <location>
        <begin position="463"/>
        <end position="493"/>
    </location>
</feature>
<dbReference type="EMBL" id="VLTN01000064">
    <property type="protein sequence ID" value="KAA0147610.1"/>
    <property type="molecule type" value="Genomic_DNA"/>
</dbReference>
<feature type="compositionally biased region" description="Acidic residues" evidence="1">
    <location>
        <begin position="482"/>
        <end position="492"/>
    </location>
</feature>
<evidence type="ECO:0000256" key="1">
    <source>
        <dbReference type="SAM" id="MobiDB-lite"/>
    </source>
</evidence>
<accession>A0A5A8C6B5</accession>
<feature type="region of interest" description="Disordered" evidence="1">
    <location>
        <begin position="29"/>
        <end position="57"/>
    </location>
</feature>
<evidence type="ECO:0000313" key="3">
    <source>
        <dbReference type="Proteomes" id="UP000323011"/>
    </source>
</evidence>
<feature type="region of interest" description="Disordered" evidence="1">
    <location>
        <begin position="552"/>
        <end position="598"/>
    </location>
</feature>
<protein>
    <submittedName>
        <fullName evidence="2">Uncharacterized protein</fullName>
    </submittedName>
</protein>
<comment type="caution">
    <text evidence="2">The sequence shown here is derived from an EMBL/GenBank/DDBJ whole genome shotgun (WGS) entry which is preliminary data.</text>
</comment>
<feature type="region of interest" description="Disordered" evidence="1">
    <location>
        <begin position="316"/>
        <end position="345"/>
    </location>
</feature>
<sequence>MAAAAGSSLSEKYARMAALADAEAAAEEADSLAASKGRAPIKLEPSGAAERYTPGTGPPLLSDDVIAAVRATPQSLGSGVASAASREVWQLLCPRLRCWVSARGATAGSDSGSKYDAESSSDSHPESGDTRLARPYILLLVSLFPAGRVLAHRVPSPPDRPPSARRIADFLAEAISSPPRHTGLQPHRPRQVVFASKRRAAALHTTLAACGVGCGVLSAPPDLPAHLAKLAATMVDRGLATAGPAAGRPLMAAAAGVAAPHMRGFAEAAAWLRQVRPWRALPDRLSVRFRVLGYESHSSSADGSAEQKWGLKTPFWGPGEAGAGGEPDEVDVDEGSAVDPSESLRRSRAAPALAFHEGLSSTSKTTSAAGRGAWRDGRRGVVVLSAAGSEAPPGWGSVKSLNGSAAGGSVGDEASADRGSSVLASVMRGPLWVTAMGHTAEAEAIEAADRIAERERAAGCGAAGDVDADVTGEPGAQAAGADSDDDESDYDAELASGSGVTLGIAVFKSRWDAEQRAMAVKDDVDAAEPAAAEPNPIDHRCAWCGRHQGAPVNAPAADGSAGDPSKTSGADPSTASGAGSAVSSDGAAGKHGSASDVLPPWLDGLVIAVRLDPMLTAEETADAVARSRAGRRA</sequence>